<evidence type="ECO:0000313" key="1">
    <source>
        <dbReference type="EMBL" id="MBB2886823.1"/>
    </source>
</evidence>
<comment type="caution">
    <text evidence="1">The sequence shown here is derived from an EMBL/GenBank/DDBJ whole genome shotgun (WGS) entry which is preliminary data.</text>
</comment>
<gene>
    <name evidence="1" type="ORF">FHR69_002689</name>
</gene>
<proteinExistence type="predicted"/>
<keyword evidence="2" id="KW-1185">Reference proteome</keyword>
<evidence type="ECO:0000313" key="2">
    <source>
        <dbReference type="Proteomes" id="UP000589818"/>
    </source>
</evidence>
<dbReference type="Proteomes" id="UP000589818">
    <property type="component" value="Unassembled WGS sequence"/>
</dbReference>
<sequence>MPQDESVARLERAGKGAGFVMVGAETSDTSGGYFPDVEKGVAGQYHLKTREQMRLREEILLAEYYRLQK</sequence>
<name>A0ACC5MDW6_9PSED</name>
<accession>A0ACC5MDW6</accession>
<dbReference type="EMBL" id="JACHVR010000001">
    <property type="protein sequence ID" value="MBB2886823.1"/>
    <property type="molecule type" value="Genomic_DNA"/>
</dbReference>
<organism evidence="1 2">
    <name type="scientific">Pseudomonas umsongensis</name>
    <dbReference type="NCBI Taxonomy" id="198618"/>
    <lineage>
        <taxon>Bacteria</taxon>
        <taxon>Pseudomonadati</taxon>
        <taxon>Pseudomonadota</taxon>
        <taxon>Gammaproteobacteria</taxon>
        <taxon>Pseudomonadales</taxon>
        <taxon>Pseudomonadaceae</taxon>
        <taxon>Pseudomonas</taxon>
    </lineage>
</organism>
<reference evidence="1" key="1">
    <citation type="submission" date="2020-08" db="EMBL/GenBank/DDBJ databases">
        <title>Plant associated metagenomes--Microbial community diversity and host control of community assembly across model and emerging plant ecological genomics systems.</title>
        <authorList>
            <person name="Dangl J."/>
        </authorList>
    </citation>
    <scope>NUCLEOTIDE SEQUENCE</scope>
    <source>
        <strain evidence="1">KD5</strain>
    </source>
</reference>
<protein>
    <submittedName>
        <fullName evidence="1">Uncharacterized protein</fullName>
    </submittedName>
</protein>